<keyword evidence="5" id="KW-0812">Transmembrane</keyword>
<feature type="transmembrane region" description="Helical" evidence="5">
    <location>
        <begin position="12"/>
        <end position="33"/>
    </location>
</feature>
<keyword evidence="2" id="KW-0488">Methylation</keyword>
<keyword evidence="4" id="KW-0281">Fimbrium</keyword>
<dbReference type="PROSITE" id="PS00409">
    <property type="entry name" value="PROKAR_NTER_METHYL"/>
    <property type="match status" value="1"/>
</dbReference>
<evidence type="ECO:0000256" key="4">
    <source>
        <dbReference type="RuleBase" id="RU000389"/>
    </source>
</evidence>
<dbReference type="EMBL" id="LS483426">
    <property type="protein sequence ID" value="SQH24092.1"/>
    <property type="molecule type" value="Genomic_DNA"/>
</dbReference>
<evidence type="ECO:0000313" key="7">
    <source>
        <dbReference type="Proteomes" id="UP000248598"/>
    </source>
</evidence>
<dbReference type="NCBIfam" id="TIGR02532">
    <property type="entry name" value="IV_pilin_GFxxxE"/>
    <property type="match status" value="1"/>
</dbReference>
<name>A0AAX2J1P4_KINKI</name>
<keyword evidence="5" id="KW-1133">Transmembrane helix</keyword>
<evidence type="ECO:0000256" key="2">
    <source>
        <dbReference type="ARBA" id="ARBA00022481"/>
    </source>
</evidence>
<proteinExistence type="inferred from homology"/>
<dbReference type="AlphaFoldDB" id="A0AAX2J1P4"/>
<dbReference type="Pfam" id="PF07963">
    <property type="entry name" value="N_methyl"/>
    <property type="match status" value="1"/>
</dbReference>
<gene>
    <name evidence="6" type="primary">pilE</name>
    <name evidence="6" type="ORF">NCTC10529_00243</name>
</gene>
<dbReference type="Gene3D" id="3.30.700.10">
    <property type="entry name" value="Glycoprotein, Type 4 Pilin"/>
    <property type="match status" value="1"/>
</dbReference>
<reference evidence="6 7" key="1">
    <citation type="submission" date="2018-06" db="EMBL/GenBank/DDBJ databases">
        <authorList>
            <consortium name="Pathogen Informatics"/>
            <person name="Doyle S."/>
        </authorList>
    </citation>
    <scope>NUCLEOTIDE SEQUENCE [LARGE SCALE GENOMIC DNA]</scope>
    <source>
        <strain evidence="6 7">NCTC10529</strain>
    </source>
</reference>
<dbReference type="SUPFAM" id="SSF54523">
    <property type="entry name" value="Pili subunits"/>
    <property type="match status" value="1"/>
</dbReference>
<evidence type="ECO:0000313" key="6">
    <source>
        <dbReference type="EMBL" id="SQH24092.1"/>
    </source>
</evidence>
<protein>
    <submittedName>
        <fullName evidence="6">Pilin</fullName>
    </submittedName>
</protein>
<keyword evidence="3" id="KW-1015">Disulfide bond</keyword>
<dbReference type="InterPro" id="IPR001082">
    <property type="entry name" value="Pilin"/>
</dbReference>
<dbReference type="Proteomes" id="UP000248598">
    <property type="component" value="Chromosome 1"/>
</dbReference>
<organism evidence="6 7">
    <name type="scientific">Kingella kingae</name>
    <dbReference type="NCBI Taxonomy" id="504"/>
    <lineage>
        <taxon>Bacteria</taxon>
        <taxon>Pseudomonadati</taxon>
        <taxon>Pseudomonadota</taxon>
        <taxon>Betaproteobacteria</taxon>
        <taxon>Neisseriales</taxon>
        <taxon>Neisseriaceae</taxon>
        <taxon>Kingella</taxon>
    </lineage>
</organism>
<dbReference type="RefSeq" id="WP_003788330.1">
    <property type="nucleotide sequence ID" value="NZ_CP091518.1"/>
</dbReference>
<dbReference type="InterPro" id="IPR012902">
    <property type="entry name" value="N_methyl_site"/>
</dbReference>
<keyword evidence="5" id="KW-0472">Membrane</keyword>
<dbReference type="Pfam" id="PF00114">
    <property type="entry name" value="Pilin"/>
    <property type="match status" value="1"/>
</dbReference>
<dbReference type="GO" id="GO:0043107">
    <property type="term" value="P:type IV pilus-dependent motility"/>
    <property type="evidence" value="ECO:0007669"/>
    <property type="project" value="TreeGrafter"/>
</dbReference>
<evidence type="ECO:0000256" key="3">
    <source>
        <dbReference type="ARBA" id="ARBA00023157"/>
    </source>
</evidence>
<dbReference type="GeneID" id="93261565"/>
<dbReference type="PANTHER" id="PTHR30093">
    <property type="entry name" value="GENERAL SECRETION PATHWAY PROTEIN G"/>
    <property type="match status" value="1"/>
</dbReference>
<dbReference type="GO" id="GO:0007155">
    <property type="term" value="P:cell adhesion"/>
    <property type="evidence" value="ECO:0007669"/>
    <property type="project" value="InterPro"/>
</dbReference>
<evidence type="ECO:0000256" key="1">
    <source>
        <dbReference type="ARBA" id="ARBA00005233"/>
    </source>
</evidence>
<sequence length="153" mass="16242">MKQNGTQTGFTLIELMIVIAIIGILAAIALPAYSNYVARAQLAEGFKLTEGLRNDIAVWAAEYKAFPDADAVSSTGYLGSQANSLNGKYVAKHGVSIAPTTGVITVQFDAGGNAGKTLTLTPTLNKDLDEQIIYWVCSGTVEKDRLPLSCQTN</sequence>
<dbReference type="GO" id="GO:0044096">
    <property type="term" value="C:type IV pilus"/>
    <property type="evidence" value="ECO:0007669"/>
    <property type="project" value="TreeGrafter"/>
</dbReference>
<dbReference type="InterPro" id="IPR045584">
    <property type="entry name" value="Pilin-like"/>
</dbReference>
<accession>A0AAX2J1P4</accession>
<comment type="similarity">
    <text evidence="1 4">Belongs to the N-Me-Phe pilin family.</text>
</comment>
<evidence type="ECO:0000256" key="5">
    <source>
        <dbReference type="SAM" id="Phobius"/>
    </source>
</evidence>
<dbReference type="PANTHER" id="PTHR30093:SF34">
    <property type="entry name" value="PREPILIN PEPTIDASE-DEPENDENT PROTEIN D"/>
    <property type="match status" value="1"/>
</dbReference>